<feature type="domain" description="HTH cro/C1-type" evidence="2">
    <location>
        <begin position="31"/>
        <end position="85"/>
    </location>
</feature>
<dbReference type="EMBL" id="JAMTCO010000004">
    <property type="protein sequence ID" value="MCP2269253.1"/>
    <property type="molecule type" value="Genomic_DNA"/>
</dbReference>
<sequence length="445" mass="48539">MLPGVDSVENAEPDPTASQADPAIARLTEEIRARRRAAGLSHAQVAARIGYSRQYVSLAERAGRGLPSADLIRALDRALDGAGALVELHQAAALSRSRQRQAWQAPTGNMLVPVELPSTTPEAVVRADAAESVAFARRHGGHGLHEAVLEQFEAEVLRLAEEFLEEPASIVVRRCRDVRDELFRLLDQPRWPQQARTLHALAARTCGYLTVAASDFFGQNAAAEDHARTAWQLAELADQDELRSWIRSVQSAIAFWAGQWQIADALAAEALTLATTRSGASRAIVMRARALARLGDITALRATAGIKVPEQMHAGETGIVLFTDMNRQRCLGGAYLMIGEHGNARTHLEQALDGYEQDRAFDYAVIAATRLDLASTHLARRDLHAAIEVTKPVLGMPDARRLEGALRRLRDLRATLATDPHRDDPTARAWADQLENFAATTVLVG</sequence>
<dbReference type="PROSITE" id="PS50943">
    <property type="entry name" value="HTH_CROC1"/>
    <property type="match status" value="1"/>
</dbReference>
<protein>
    <submittedName>
        <fullName evidence="3">Helix-turn-helix domain-containing protein</fullName>
    </submittedName>
</protein>
<accession>A0ABT1I9L7</accession>
<dbReference type="CDD" id="cd00093">
    <property type="entry name" value="HTH_XRE"/>
    <property type="match status" value="1"/>
</dbReference>
<dbReference type="InterPro" id="IPR001387">
    <property type="entry name" value="Cro/C1-type_HTH"/>
</dbReference>
<feature type="region of interest" description="Disordered" evidence="1">
    <location>
        <begin position="1"/>
        <end position="23"/>
    </location>
</feature>
<evidence type="ECO:0000313" key="4">
    <source>
        <dbReference type="Proteomes" id="UP001205185"/>
    </source>
</evidence>
<dbReference type="SUPFAM" id="SSF47413">
    <property type="entry name" value="lambda repressor-like DNA-binding domains"/>
    <property type="match status" value="1"/>
</dbReference>
<dbReference type="Gene3D" id="1.10.260.40">
    <property type="entry name" value="lambda repressor-like DNA-binding domains"/>
    <property type="match status" value="1"/>
</dbReference>
<evidence type="ECO:0000256" key="1">
    <source>
        <dbReference type="SAM" id="MobiDB-lite"/>
    </source>
</evidence>
<proteinExistence type="predicted"/>
<dbReference type="Pfam" id="PF13560">
    <property type="entry name" value="HTH_31"/>
    <property type="match status" value="1"/>
</dbReference>
<dbReference type="Proteomes" id="UP001205185">
    <property type="component" value="Unassembled WGS sequence"/>
</dbReference>
<evidence type="ECO:0000259" key="2">
    <source>
        <dbReference type="PROSITE" id="PS50943"/>
    </source>
</evidence>
<dbReference type="SMART" id="SM00530">
    <property type="entry name" value="HTH_XRE"/>
    <property type="match status" value="1"/>
</dbReference>
<reference evidence="3 4" key="1">
    <citation type="submission" date="2022-06" db="EMBL/GenBank/DDBJ databases">
        <title>Genomic Encyclopedia of Archaeal and Bacterial Type Strains, Phase II (KMG-II): from individual species to whole genera.</title>
        <authorList>
            <person name="Goeker M."/>
        </authorList>
    </citation>
    <scope>NUCLEOTIDE SEQUENCE [LARGE SCALE GENOMIC DNA]</scope>
    <source>
        <strain evidence="3 4">DSM 44255</strain>
    </source>
</reference>
<evidence type="ECO:0000313" key="3">
    <source>
        <dbReference type="EMBL" id="MCP2269253.1"/>
    </source>
</evidence>
<dbReference type="InterPro" id="IPR010982">
    <property type="entry name" value="Lambda_DNA-bd_dom_sf"/>
</dbReference>
<comment type="caution">
    <text evidence="3">The sequence shown here is derived from an EMBL/GenBank/DDBJ whole genome shotgun (WGS) entry which is preliminary data.</text>
</comment>
<gene>
    <name evidence="3" type="ORF">LV75_001741</name>
</gene>
<organism evidence="3 4">
    <name type="scientific">Actinokineospora diospyrosa</name>
    <dbReference type="NCBI Taxonomy" id="103728"/>
    <lineage>
        <taxon>Bacteria</taxon>
        <taxon>Bacillati</taxon>
        <taxon>Actinomycetota</taxon>
        <taxon>Actinomycetes</taxon>
        <taxon>Pseudonocardiales</taxon>
        <taxon>Pseudonocardiaceae</taxon>
        <taxon>Actinokineospora</taxon>
    </lineage>
</organism>
<name>A0ABT1I9L7_9PSEU</name>
<keyword evidence="4" id="KW-1185">Reference proteome</keyword>